<name>A0A5C6BEN0_9BACT</name>
<dbReference type="PANTHER" id="PTHR33215:SF13">
    <property type="entry name" value="PROTEIN DISTAL ANTENNA"/>
    <property type="match status" value="1"/>
</dbReference>
<gene>
    <name evidence="2" type="ORF">Poly21_55440</name>
</gene>
<dbReference type="Proteomes" id="UP000319908">
    <property type="component" value="Unassembled WGS sequence"/>
</dbReference>
<evidence type="ECO:0000313" key="2">
    <source>
        <dbReference type="EMBL" id="TWU09739.1"/>
    </source>
</evidence>
<reference evidence="2 3" key="1">
    <citation type="journal article" date="2020" name="Antonie Van Leeuwenhoek">
        <title>Rhodopirellula heiligendammensis sp. nov., Rhodopirellula pilleata sp. nov., and Rhodopirellula solitaria sp. nov. isolated from natural or artificial marine surfaces in Northern Germany and California, USA, and emended description of the genus Rhodopirellula.</title>
        <authorList>
            <person name="Kallscheuer N."/>
            <person name="Wiegand S."/>
            <person name="Jogler M."/>
            <person name="Boedeker C."/>
            <person name="Peeters S.H."/>
            <person name="Rast P."/>
            <person name="Heuer A."/>
            <person name="Jetten M.S.M."/>
            <person name="Rohde M."/>
            <person name="Jogler C."/>
        </authorList>
    </citation>
    <scope>NUCLEOTIDE SEQUENCE [LARGE SCALE GENOMIC DNA]</scope>
    <source>
        <strain evidence="2 3">Poly21</strain>
    </source>
</reference>
<feature type="coiled-coil region" evidence="1">
    <location>
        <begin position="65"/>
        <end position="92"/>
    </location>
</feature>
<dbReference type="GO" id="GO:0004803">
    <property type="term" value="F:transposase activity"/>
    <property type="evidence" value="ECO:0007669"/>
    <property type="project" value="InterPro"/>
</dbReference>
<protein>
    <submittedName>
        <fullName evidence="2">Transposase</fullName>
    </submittedName>
</protein>
<dbReference type="PANTHER" id="PTHR33215">
    <property type="entry name" value="PROTEIN DISTAL ANTENNA"/>
    <property type="match status" value="1"/>
</dbReference>
<dbReference type="AlphaFoldDB" id="A0A5C6BEN0"/>
<dbReference type="InterPro" id="IPR051839">
    <property type="entry name" value="RD_transcriptional_regulator"/>
</dbReference>
<accession>A0A5C6BEN0</accession>
<dbReference type="EMBL" id="SJPU01000009">
    <property type="protein sequence ID" value="TWU09739.1"/>
    <property type="molecule type" value="Genomic_DNA"/>
</dbReference>
<proteinExistence type="predicted"/>
<keyword evidence="1" id="KW-0175">Coiled coil</keyword>
<dbReference type="GO" id="GO:0003677">
    <property type="term" value="F:DNA binding"/>
    <property type="evidence" value="ECO:0007669"/>
    <property type="project" value="InterPro"/>
</dbReference>
<dbReference type="SUPFAM" id="SSF46689">
    <property type="entry name" value="Homeodomain-like"/>
    <property type="match status" value="1"/>
</dbReference>
<dbReference type="GO" id="GO:0006313">
    <property type="term" value="P:DNA transposition"/>
    <property type="evidence" value="ECO:0007669"/>
    <property type="project" value="InterPro"/>
</dbReference>
<comment type="caution">
    <text evidence="2">The sequence shown here is derived from an EMBL/GenBank/DDBJ whole genome shotgun (WGS) entry which is preliminary data.</text>
</comment>
<evidence type="ECO:0000256" key="1">
    <source>
        <dbReference type="SAM" id="Coils"/>
    </source>
</evidence>
<dbReference type="Gene3D" id="1.10.10.60">
    <property type="entry name" value="Homeodomain-like"/>
    <property type="match status" value="1"/>
</dbReference>
<dbReference type="RefSeq" id="WP_146409968.1">
    <property type="nucleotide sequence ID" value="NZ_SJPU01000009.1"/>
</dbReference>
<dbReference type="OrthoDB" id="217723at2"/>
<dbReference type="InterPro" id="IPR002514">
    <property type="entry name" value="Transposase_8"/>
</dbReference>
<sequence>MPEKQKQKRRTFTAEFKQSAVDLIAKQGYSINAASESLGVDATTLRTWHRKLATPQPPLAEDATVAELKAENSRLRRELQRVEMEREILKKATAYFAKESM</sequence>
<keyword evidence="3" id="KW-1185">Reference proteome</keyword>
<evidence type="ECO:0000313" key="3">
    <source>
        <dbReference type="Proteomes" id="UP000319908"/>
    </source>
</evidence>
<dbReference type="Pfam" id="PF01527">
    <property type="entry name" value="HTH_Tnp_1"/>
    <property type="match status" value="1"/>
</dbReference>
<organism evidence="2 3">
    <name type="scientific">Allorhodopirellula heiligendammensis</name>
    <dbReference type="NCBI Taxonomy" id="2714739"/>
    <lineage>
        <taxon>Bacteria</taxon>
        <taxon>Pseudomonadati</taxon>
        <taxon>Planctomycetota</taxon>
        <taxon>Planctomycetia</taxon>
        <taxon>Pirellulales</taxon>
        <taxon>Pirellulaceae</taxon>
        <taxon>Allorhodopirellula</taxon>
    </lineage>
</organism>
<dbReference type="InterPro" id="IPR009057">
    <property type="entry name" value="Homeodomain-like_sf"/>
</dbReference>